<proteinExistence type="predicted"/>
<name>A0A7R9IM87_9NEOP</name>
<dbReference type="AlphaFoldDB" id="A0A7R9IM87"/>
<feature type="region of interest" description="Disordered" evidence="1">
    <location>
        <begin position="1"/>
        <end position="28"/>
    </location>
</feature>
<organism evidence="2">
    <name type="scientific">Timema tahoe</name>
    <dbReference type="NCBI Taxonomy" id="61484"/>
    <lineage>
        <taxon>Eukaryota</taxon>
        <taxon>Metazoa</taxon>
        <taxon>Ecdysozoa</taxon>
        <taxon>Arthropoda</taxon>
        <taxon>Hexapoda</taxon>
        <taxon>Insecta</taxon>
        <taxon>Pterygota</taxon>
        <taxon>Neoptera</taxon>
        <taxon>Polyneoptera</taxon>
        <taxon>Phasmatodea</taxon>
        <taxon>Timematodea</taxon>
        <taxon>Timematoidea</taxon>
        <taxon>Timematidae</taxon>
        <taxon>Timema</taxon>
    </lineage>
</organism>
<protein>
    <submittedName>
        <fullName evidence="2">Uncharacterized protein</fullName>
    </submittedName>
</protein>
<accession>A0A7R9IM87</accession>
<dbReference type="EMBL" id="OE004252">
    <property type="protein sequence ID" value="CAD7461007.1"/>
    <property type="molecule type" value="Genomic_DNA"/>
</dbReference>
<evidence type="ECO:0000313" key="2">
    <source>
        <dbReference type="EMBL" id="CAD7461007.1"/>
    </source>
</evidence>
<sequence>MSAILGGDEVRVETGQMDATQDSDKEVLGEPDGRYLRRLENTAQRMVIFDAPPDFLEYSYPTILSPHSLDSFLLWGDPHHRGRGSFGGPAWDDESPSFFGALSVDRFRGFYTKELHLYSQSWISSFPTPCAMSVCNPNLTQHAWVAQRPSPAWCKKIVTVPALEGNFAMGTEKIYKLQDIAERHQNDGES</sequence>
<reference evidence="2" key="1">
    <citation type="submission" date="2020-11" db="EMBL/GenBank/DDBJ databases">
        <authorList>
            <person name="Tran Van P."/>
        </authorList>
    </citation>
    <scope>NUCLEOTIDE SEQUENCE</scope>
</reference>
<evidence type="ECO:0000256" key="1">
    <source>
        <dbReference type="SAM" id="MobiDB-lite"/>
    </source>
</evidence>
<gene>
    <name evidence="2" type="ORF">TTEB3V08_LOCUS8922</name>
</gene>